<feature type="compositionally biased region" description="Polar residues" evidence="1">
    <location>
        <begin position="14"/>
        <end position="24"/>
    </location>
</feature>
<reference evidence="2" key="1">
    <citation type="journal article" date="2015" name="Nature">
        <title>Complex archaea that bridge the gap between prokaryotes and eukaryotes.</title>
        <authorList>
            <person name="Spang A."/>
            <person name="Saw J.H."/>
            <person name="Jorgensen S.L."/>
            <person name="Zaremba-Niedzwiedzka K."/>
            <person name="Martijn J."/>
            <person name="Lind A.E."/>
            <person name="van Eijk R."/>
            <person name="Schleper C."/>
            <person name="Guy L."/>
            <person name="Ettema T.J."/>
        </authorList>
    </citation>
    <scope>NUCLEOTIDE SEQUENCE</scope>
</reference>
<evidence type="ECO:0000313" key="2">
    <source>
        <dbReference type="EMBL" id="KKN17677.1"/>
    </source>
</evidence>
<sequence>MPTKNGNGKGNGNETTAEFQQRTFPQRVVNVKRKTAKVLDPLTRSSEADKAKARKAQAAANRVSARMSGKPPERSAATKPGSPGSTPETRQRAFERGTGTDKIRNPLEKIGEMAKKGNGK</sequence>
<dbReference type="AlphaFoldDB" id="A0A0F9NZV2"/>
<evidence type="ECO:0000256" key="1">
    <source>
        <dbReference type="SAM" id="MobiDB-lite"/>
    </source>
</evidence>
<comment type="caution">
    <text evidence="2">The sequence shown here is derived from an EMBL/GenBank/DDBJ whole genome shotgun (WGS) entry which is preliminary data.</text>
</comment>
<gene>
    <name evidence="2" type="ORF">LCGC14_0963360</name>
</gene>
<proteinExistence type="predicted"/>
<accession>A0A0F9NZV2</accession>
<dbReference type="EMBL" id="LAZR01003499">
    <property type="protein sequence ID" value="KKN17677.1"/>
    <property type="molecule type" value="Genomic_DNA"/>
</dbReference>
<name>A0A0F9NZV2_9ZZZZ</name>
<feature type="compositionally biased region" description="Basic and acidic residues" evidence="1">
    <location>
        <begin position="89"/>
        <end position="120"/>
    </location>
</feature>
<protein>
    <submittedName>
        <fullName evidence="2">Uncharacterized protein</fullName>
    </submittedName>
</protein>
<feature type="compositionally biased region" description="Low complexity" evidence="1">
    <location>
        <begin position="56"/>
        <end position="66"/>
    </location>
</feature>
<organism evidence="2">
    <name type="scientific">marine sediment metagenome</name>
    <dbReference type="NCBI Taxonomy" id="412755"/>
    <lineage>
        <taxon>unclassified sequences</taxon>
        <taxon>metagenomes</taxon>
        <taxon>ecological metagenomes</taxon>
    </lineage>
</organism>
<feature type="region of interest" description="Disordered" evidence="1">
    <location>
        <begin position="1"/>
        <end position="120"/>
    </location>
</feature>